<evidence type="ECO:0000256" key="1">
    <source>
        <dbReference type="SAM" id="SignalP"/>
    </source>
</evidence>
<dbReference type="PROSITE" id="PS51318">
    <property type="entry name" value="TAT"/>
    <property type="match status" value="1"/>
</dbReference>
<dbReference type="InterPro" id="IPR019546">
    <property type="entry name" value="TAT_signal_bac_arc"/>
</dbReference>
<reference evidence="4 5" key="1">
    <citation type="submission" date="2015-12" db="EMBL/GenBank/DDBJ databases">
        <title>Genome sequence of Thalassospira lucentensis MCCC 1A02072.</title>
        <authorList>
            <person name="Lu L."/>
            <person name="Lai Q."/>
            <person name="Shao Z."/>
            <person name="Qian P."/>
        </authorList>
    </citation>
    <scope>NUCLEOTIDE SEQUENCE [LARGE SCALE GENOMIC DNA]</scope>
    <source>
        <strain evidence="4 5">MCCC 1A02072</strain>
    </source>
</reference>
<evidence type="ECO:0000259" key="2">
    <source>
        <dbReference type="Pfam" id="PF09423"/>
    </source>
</evidence>
<dbReference type="EMBL" id="LPVY01000013">
    <property type="protein sequence ID" value="KZB64119.1"/>
    <property type="molecule type" value="Genomic_DNA"/>
</dbReference>
<keyword evidence="1" id="KW-0732">Signal</keyword>
<dbReference type="InterPro" id="IPR018946">
    <property type="entry name" value="PhoD-like_MPP"/>
</dbReference>
<gene>
    <name evidence="4" type="ORF">AUP42_20270</name>
</gene>
<name>A0A154L4F8_9PROT</name>
<dbReference type="Gene3D" id="2.60.40.380">
    <property type="entry name" value="Purple acid phosphatase-like, N-terminal"/>
    <property type="match status" value="1"/>
</dbReference>
<dbReference type="InterPro" id="IPR032093">
    <property type="entry name" value="PhoD_N"/>
</dbReference>
<dbReference type="CDD" id="cd07389">
    <property type="entry name" value="MPP_PhoD"/>
    <property type="match status" value="1"/>
</dbReference>
<protein>
    <submittedName>
        <fullName evidence="4">Alkaline phosphatase</fullName>
    </submittedName>
</protein>
<feature type="domain" description="PhoD-like phosphatase metallophosphatase" evidence="2">
    <location>
        <begin position="153"/>
        <end position="504"/>
    </location>
</feature>
<dbReference type="InterPro" id="IPR029052">
    <property type="entry name" value="Metallo-depent_PP-like"/>
</dbReference>
<dbReference type="AlphaFoldDB" id="A0A154L4F8"/>
<dbReference type="PANTHER" id="PTHR43606:SF1">
    <property type="entry name" value="PHOD-LIKE PHOSPHATASE METALLOPHOSPHATASE DOMAIN-CONTAINING PROTEIN"/>
    <property type="match status" value="1"/>
</dbReference>
<dbReference type="PANTHER" id="PTHR43606">
    <property type="entry name" value="PHOSPHATASE, PUTATIVE (AFU_ORTHOLOGUE AFUA_6G08710)-RELATED"/>
    <property type="match status" value="1"/>
</dbReference>
<dbReference type="Gene3D" id="3.60.21.70">
    <property type="entry name" value="PhoD-like phosphatase"/>
    <property type="match status" value="1"/>
</dbReference>
<feature type="chain" id="PRO_5007596952" evidence="1">
    <location>
        <begin position="27"/>
        <end position="523"/>
    </location>
</feature>
<organism evidence="4 5">
    <name type="scientific">Thalassospira lucentensis</name>
    <dbReference type="NCBI Taxonomy" id="168935"/>
    <lineage>
        <taxon>Bacteria</taxon>
        <taxon>Pseudomonadati</taxon>
        <taxon>Pseudomonadota</taxon>
        <taxon>Alphaproteobacteria</taxon>
        <taxon>Rhodospirillales</taxon>
        <taxon>Thalassospiraceae</taxon>
        <taxon>Thalassospira</taxon>
    </lineage>
</organism>
<dbReference type="InterPro" id="IPR052900">
    <property type="entry name" value="Phospholipid_Metab_Enz"/>
</dbReference>
<dbReference type="InterPro" id="IPR006311">
    <property type="entry name" value="TAT_signal"/>
</dbReference>
<dbReference type="OrthoDB" id="327733at2"/>
<evidence type="ECO:0000313" key="4">
    <source>
        <dbReference type="EMBL" id="KZB64119.1"/>
    </source>
</evidence>
<feature type="domain" description="Phospholipase D N-terminal" evidence="3">
    <location>
        <begin position="46"/>
        <end position="137"/>
    </location>
</feature>
<proteinExistence type="predicted"/>
<evidence type="ECO:0000259" key="3">
    <source>
        <dbReference type="Pfam" id="PF16655"/>
    </source>
</evidence>
<dbReference type="RefSeq" id="WP_062952097.1">
    <property type="nucleotide sequence ID" value="NZ_LPVY01000013.1"/>
</dbReference>
<evidence type="ECO:0000313" key="5">
    <source>
        <dbReference type="Proteomes" id="UP000076335"/>
    </source>
</evidence>
<feature type="signal peptide" evidence="1">
    <location>
        <begin position="1"/>
        <end position="26"/>
    </location>
</feature>
<dbReference type="Proteomes" id="UP000076335">
    <property type="component" value="Unassembled WGS sequence"/>
</dbReference>
<dbReference type="Pfam" id="PF09423">
    <property type="entry name" value="PhoD"/>
    <property type="match status" value="1"/>
</dbReference>
<dbReference type="Pfam" id="PF16655">
    <property type="entry name" value="PhoD_N"/>
    <property type="match status" value="1"/>
</dbReference>
<dbReference type="SUPFAM" id="SSF56300">
    <property type="entry name" value="Metallo-dependent phosphatases"/>
    <property type="match status" value="1"/>
</dbReference>
<accession>A0A154L4F8</accession>
<dbReference type="InterPro" id="IPR038607">
    <property type="entry name" value="PhoD-like_sf"/>
</dbReference>
<dbReference type="NCBIfam" id="TIGR01409">
    <property type="entry name" value="TAT_signal_seq"/>
    <property type="match status" value="1"/>
</dbReference>
<comment type="caution">
    <text evidence="4">The sequence shown here is derived from an EMBL/GenBank/DDBJ whole genome shotgun (WGS) entry which is preliminary data.</text>
</comment>
<sequence length="523" mass="58477">MSFRVSRRKFLTATATVTATAGAASAMGGFFMPSISRAADRPLITHGVQSGDVTANSACIWGRADRASRMITEIATTENFARSVKIPHVDVLPQRDFAGKLALNDLPAGQDVFYKIHFENLDDGRASSEPVIGHFRTAPAAKRNIRFGWSGDTAGQGWGIDEDRGGMKTYATITKHNPDFFIHSGDTIYADGPFAAEAKMPDGDIWKNITTEDTGKVAETIAEFRGNYKYNMLDKNVREFNRLIPVYYQWDDHEVTNNWYPGEMLTGDDRYTEKSVSLLAARANRAFREMLPITEHATEPGRVYRKVSYGPSLDIFFLDMRTYRGANDANNSPEPNDKTVFLGREQIEWLKRSLLNSNATWKVIASDMPIGMVVGDGDNFENLANGDGAPAGREFDIVELLRFIKSARILNTVWLTADVHYTAAHYYDPNKAQFQDFEPFWEFVSGPLHAGTFGPNAMDNTFGPQVMFTKHPTKEQGINLPPSFGLQFFGLVDIDAENEQFRVSLRDVADEELYTVTLDPVYS</sequence>